<feature type="compositionally biased region" description="Low complexity" evidence="1">
    <location>
        <begin position="278"/>
        <end position="303"/>
    </location>
</feature>
<dbReference type="Pfam" id="PF05795">
    <property type="entry name" value="Plasmodium_Vir"/>
    <property type="match status" value="1"/>
</dbReference>
<feature type="compositionally biased region" description="Acidic residues" evidence="1">
    <location>
        <begin position="387"/>
        <end position="422"/>
    </location>
</feature>
<dbReference type="AlphaFoldDB" id="A0A0J9SE37"/>
<gene>
    <name evidence="3" type="ORF">PVIIG_02702</name>
</gene>
<evidence type="ECO:0000256" key="2">
    <source>
        <dbReference type="SAM" id="Phobius"/>
    </source>
</evidence>
<keyword evidence="2" id="KW-1133">Transmembrane helix</keyword>
<keyword evidence="2" id="KW-0472">Membrane</keyword>
<evidence type="ECO:0008006" key="5">
    <source>
        <dbReference type="Google" id="ProtNLM"/>
    </source>
</evidence>
<evidence type="ECO:0000256" key="1">
    <source>
        <dbReference type="SAM" id="MobiDB-lite"/>
    </source>
</evidence>
<dbReference type="EMBL" id="KQ234252">
    <property type="protein sequence ID" value="KMZ81220.1"/>
    <property type="molecule type" value="Genomic_DNA"/>
</dbReference>
<dbReference type="InterPro" id="IPR008780">
    <property type="entry name" value="Plasmodium_Vir"/>
</dbReference>
<feature type="compositionally biased region" description="Pro residues" evidence="1">
    <location>
        <begin position="364"/>
        <end position="373"/>
    </location>
</feature>
<evidence type="ECO:0000313" key="4">
    <source>
        <dbReference type="Proteomes" id="UP000053562"/>
    </source>
</evidence>
<feature type="transmembrane region" description="Helical" evidence="2">
    <location>
        <begin position="481"/>
        <end position="501"/>
    </location>
</feature>
<dbReference type="Proteomes" id="UP000053562">
    <property type="component" value="Unassembled WGS sequence"/>
</dbReference>
<accession>A0A0J9SE37</accession>
<reference evidence="3 4" key="1">
    <citation type="submission" date="2011-08" db="EMBL/GenBank/DDBJ databases">
        <title>The Genome Sequence of Plasmodium vivax India VII.</title>
        <authorList>
            <consortium name="The Broad Institute Genome Sequencing Platform"/>
            <consortium name="The Broad Institute Genome Sequencing Center for Infectious Disease"/>
            <person name="Neafsey D."/>
            <person name="Carlton J."/>
            <person name="Barnwell J."/>
            <person name="Collins W."/>
            <person name="Escalante A."/>
            <person name="Mullikin J."/>
            <person name="Saul A."/>
            <person name="Guigo R."/>
            <person name="Camara F."/>
            <person name="Young S.K."/>
            <person name="Zeng Q."/>
            <person name="Gargeya S."/>
            <person name="Fitzgerald M."/>
            <person name="Haas B."/>
            <person name="Abouelleil A."/>
            <person name="Alvarado L."/>
            <person name="Arachchi H.M."/>
            <person name="Berlin A."/>
            <person name="Brown A."/>
            <person name="Chapman S.B."/>
            <person name="Chen Z."/>
            <person name="Dunbar C."/>
            <person name="Freedman E."/>
            <person name="Gearin G."/>
            <person name="Gellesch M."/>
            <person name="Goldberg J."/>
            <person name="Griggs A."/>
            <person name="Gujja S."/>
            <person name="Heiman D."/>
            <person name="Howarth C."/>
            <person name="Larson L."/>
            <person name="Lui A."/>
            <person name="MacDonald P.J.P."/>
            <person name="Montmayeur A."/>
            <person name="Murphy C."/>
            <person name="Neiman D."/>
            <person name="Pearson M."/>
            <person name="Priest M."/>
            <person name="Roberts A."/>
            <person name="Saif S."/>
            <person name="Shea T."/>
            <person name="Shenoy N."/>
            <person name="Sisk P."/>
            <person name="Stolte C."/>
            <person name="Sykes S."/>
            <person name="Wortman J."/>
            <person name="Nusbaum C."/>
            <person name="Birren B."/>
        </authorList>
    </citation>
    <scope>NUCLEOTIDE SEQUENCE [LARGE SCALE GENOMIC DNA]</scope>
    <source>
        <strain evidence="3 4">India VII</strain>
    </source>
</reference>
<evidence type="ECO:0000313" key="3">
    <source>
        <dbReference type="EMBL" id="KMZ81220.1"/>
    </source>
</evidence>
<feature type="region of interest" description="Disordered" evidence="1">
    <location>
        <begin position="223"/>
        <end position="424"/>
    </location>
</feature>
<sequence length="563" mass="62433">MALSEENNWEKHLEKLPSYKEYKKLDDLDIKDYSDDFCVKKLGSPKKEDIELCNKVSKHLKTLSGLPDNDRKHGCFYFQYWFYDQISKKYSADNKFNNKTVSDKFFDLVELKIGEFPNLQSCKCYVSGTPEIWKEEKDLHDYFENYKDINCTNSDKTTCKKYVSYVTYIDKLFQNKEYNCCYEDELWEDVCKPYMKCEYETRPGDLLPKLKEQLKALEAKEKEVPKAVGGGDAPGVVVENKAAGSDGSGSEKKAPGSAGAEEGKDPPAKHVAAKHVAAKPAAAKPAAAKPVAAKPVAAKPPAAESGGSPPEVTKPAGTVSGGTESGVGKPVEVKQGVVKPEVPRTAQQEAAPPPPAPRETVHPLPAPRAPAPTEPKETLDEPQVPEVEVDKEEPEETAAEDGVDGVDEVAEEEEPGPLEGEETVILQDTATVSAPSLEDSGPAVHAASYYNPEIARNAAPLTNADAPSALGTTHEELDSNFFRNVIMAIAVLGTICFLFYYNRSSRLESSCRKKKKKKGKIFEHNYYEEYEKELEMYGSEETFIDSETDRLYLNYHPDQDSYY</sequence>
<protein>
    <recommendedName>
        <fullName evidence="5">Variable surface protein Vir 12</fullName>
    </recommendedName>
</protein>
<proteinExistence type="predicted"/>
<organism evidence="3 4">
    <name type="scientific">Plasmodium vivax India VII</name>
    <dbReference type="NCBI Taxonomy" id="1077284"/>
    <lineage>
        <taxon>Eukaryota</taxon>
        <taxon>Sar</taxon>
        <taxon>Alveolata</taxon>
        <taxon>Apicomplexa</taxon>
        <taxon>Aconoidasida</taxon>
        <taxon>Haemosporida</taxon>
        <taxon>Plasmodiidae</taxon>
        <taxon>Plasmodium</taxon>
        <taxon>Plasmodium (Plasmodium)</taxon>
    </lineage>
</organism>
<name>A0A0J9SE37_PLAVI</name>
<keyword evidence="2" id="KW-0812">Transmembrane</keyword>